<keyword evidence="1 7" id="KW-0820">tRNA-binding</keyword>
<dbReference type="CDD" id="cd18092">
    <property type="entry name" value="SpoU-like_TrmH"/>
    <property type="match status" value="1"/>
</dbReference>
<dbReference type="GO" id="GO:0141100">
    <property type="term" value="F:tRNA (guanine(18)-2'-O)-methyltransferase activity"/>
    <property type="evidence" value="ECO:0007669"/>
    <property type="project" value="UniProtKB-UniRule"/>
</dbReference>
<dbReference type="InterPro" id="IPR033671">
    <property type="entry name" value="TrmH"/>
</dbReference>
<evidence type="ECO:0000256" key="2">
    <source>
        <dbReference type="ARBA" id="ARBA00022603"/>
    </source>
</evidence>
<feature type="binding site" evidence="7">
    <location>
        <position position="172"/>
    </location>
    <ligand>
        <name>S-adenosyl-L-methionine</name>
        <dbReference type="ChEBI" id="CHEBI:59789"/>
    </ligand>
</feature>
<evidence type="ECO:0000256" key="4">
    <source>
        <dbReference type="ARBA" id="ARBA00022691"/>
    </source>
</evidence>
<comment type="similarity">
    <text evidence="7">Belongs to the class IV-like SAM-binding methyltransferase superfamily. RNA methyltransferase TrmH family.</text>
</comment>
<dbReference type="EC" id="2.1.1.34" evidence="7"/>
<gene>
    <name evidence="7" type="primary">trmH</name>
    <name evidence="9" type="ORF">DLK05_05425</name>
</gene>
<dbReference type="SUPFAM" id="SSF75217">
    <property type="entry name" value="alpha/beta knot"/>
    <property type="match status" value="1"/>
</dbReference>
<evidence type="ECO:0000259" key="8">
    <source>
        <dbReference type="Pfam" id="PF00588"/>
    </source>
</evidence>
<dbReference type="InterPro" id="IPR001537">
    <property type="entry name" value="SpoU_MeTrfase"/>
</dbReference>
<dbReference type="PANTHER" id="PTHR43453">
    <property type="entry name" value="RRNA METHYLASE-LIKE"/>
    <property type="match status" value="1"/>
</dbReference>
<comment type="caution">
    <text evidence="7">Lacks conserved residue(s) required for the propagation of feature annotation.</text>
</comment>
<dbReference type="Proteomes" id="UP000282985">
    <property type="component" value="Unassembled WGS sequence"/>
</dbReference>
<name>A0A434AWN9_9BACT</name>
<keyword evidence="3 7" id="KW-0808">Transferase</keyword>
<dbReference type="GO" id="GO:0002938">
    <property type="term" value="P:tRNA guanine ribose methylation"/>
    <property type="evidence" value="ECO:0007669"/>
    <property type="project" value="UniProtKB-UniRule"/>
</dbReference>
<feature type="domain" description="tRNA/rRNA methyltransferase SpoU type" evidence="8">
    <location>
        <begin position="48"/>
        <end position="191"/>
    </location>
</feature>
<dbReference type="OrthoDB" id="9794400at2"/>
<proteinExistence type="inferred from homology"/>
<dbReference type="InterPro" id="IPR029026">
    <property type="entry name" value="tRNA_m1G_MTases_N"/>
</dbReference>
<dbReference type="PANTHER" id="PTHR43453:SF1">
    <property type="entry name" value="TRNA_RRNA METHYLTRANSFERASE SPOU TYPE DOMAIN-CONTAINING PROTEIN"/>
    <property type="match status" value="1"/>
</dbReference>
<dbReference type="AlphaFoldDB" id="A0A434AWN9"/>
<feature type="binding site" evidence="7">
    <location>
        <position position="128"/>
    </location>
    <ligand>
        <name>S-adenosyl-L-methionine</name>
        <dbReference type="ChEBI" id="CHEBI:59789"/>
    </ligand>
</feature>
<dbReference type="Gene3D" id="3.40.1280.10">
    <property type="match status" value="1"/>
</dbReference>
<evidence type="ECO:0000256" key="7">
    <source>
        <dbReference type="HAMAP-Rule" id="MF_02060"/>
    </source>
</evidence>
<keyword evidence="5 7" id="KW-0819">tRNA processing</keyword>
<dbReference type="GO" id="GO:0000049">
    <property type="term" value="F:tRNA binding"/>
    <property type="evidence" value="ECO:0007669"/>
    <property type="project" value="UniProtKB-UniRule"/>
</dbReference>
<evidence type="ECO:0000256" key="3">
    <source>
        <dbReference type="ARBA" id="ARBA00022679"/>
    </source>
</evidence>
<evidence type="ECO:0000313" key="10">
    <source>
        <dbReference type="Proteomes" id="UP000282985"/>
    </source>
</evidence>
<keyword evidence="4 7" id="KW-0949">S-adenosyl-L-methionine</keyword>
<evidence type="ECO:0000313" key="9">
    <source>
        <dbReference type="EMBL" id="RUT78923.1"/>
    </source>
</evidence>
<keyword evidence="2 7" id="KW-0489">Methyltransferase</keyword>
<dbReference type="InterPro" id="IPR029028">
    <property type="entry name" value="Alpha/beta_knot_MTases"/>
</dbReference>
<comment type="function">
    <text evidence="7">Catalyzes the 2'-O methylation of guanosine at position 18 in tRNA.</text>
</comment>
<keyword evidence="6 7" id="KW-0694">RNA-binding</keyword>
<dbReference type="HAMAP" id="MF_02060">
    <property type="entry name" value="tRNA_methyltr_TrmH"/>
    <property type="match status" value="1"/>
</dbReference>
<comment type="caution">
    <text evidence="9">The sequence shown here is derived from an EMBL/GenBank/DDBJ whole genome shotgun (WGS) entry which is preliminary data.</text>
</comment>
<protein>
    <recommendedName>
        <fullName evidence="7">tRNA (guanosine(18)-2'-O)-methyltransferase</fullName>
        <ecNumber evidence="7">2.1.1.34</ecNumber>
    </recommendedName>
    <alternativeName>
        <fullName evidence="7">tRNA [Gm18] methyltransferase</fullName>
    </alternativeName>
</protein>
<evidence type="ECO:0000256" key="6">
    <source>
        <dbReference type="ARBA" id="ARBA00022884"/>
    </source>
</evidence>
<evidence type="ECO:0000256" key="1">
    <source>
        <dbReference type="ARBA" id="ARBA00022555"/>
    </source>
</evidence>
<reference evidence="9 10" key="1">
    <citation type="submission" date="2018-11" db="EMBL/GenBank/DDBJ databases">
        <title>Parancylomarina longa gen. nov., sp. nov., isolated from sediments of southern Okinawa.</title>
        <authorList>
            <person name="Fu T."/>
        </authorList>
    </citation>
    <scope>NUCLEOTIDE SEQUENCE [LARGE SCALE GENOMIC DNA]</scope>
    <source>
        <strain evidence="9 10">T3-2 S1-C</strain>
    </source>
</reference>
<accession>A0A434AWN9</accession>
<sequence>MNTSFFLFQIFKMEKDLLLKSVRFLEQFATDNRLELINTNLNNRTRYITIVLENIFQPQNASAVMRSCDCFGIQDLHVIENSNTYQLNPEVVMGSSKWVDLHQYNKKEENSVDAILDLKQKGYRIVATSPHVNDVLLPDFDLKKGKAAFFFGTELTGLSDIVLEHADEFVKIPMYGFTESFNISVSAALVLSHLANELRRSELSWQLNEIEKLELKLDWLKKSVRKGDKMLIEYLKKEQNIH</sequence>
<dbReference type="Pfam" id="PF00588">
    <property type="entry name" value="SpoU_methylase"/>
    <property type="match status" value="1"/>
</dbReference>
<evidence type="ECO:0000256" key="5">
    <source>
        <dbReference type="ARBA" id="ARBA00022694"/>
    </source>
</evidence>
<dbReference type="EMBL" id="RJJX01000005">
    <property type="protein sequence ID" value="RUT78923.1"/>
    <property type="molecule type" value="Genomic_DNA"/>
</dbReference>
<keyword evidence="10" id="KW-1185">Reference proteome</keyword>
<comment type="catalytic activity">
    <reaction evidence="7">
        <text>guanosine(18) in tRNA + S-adenosyl-L-methionine = 2'-O-methylguanosine(18) in tRNA + S-adenosyl-L-homocysteine + H(+)</text>
        <dbReference type="Rhea" id="RHEA:20077"/>
        <dbReference type="Rhea" id="RHEA-COMP:10190"/>
        <dbReference type="Rhea" id="RHEA-COMP:10192"/>
        <dbReference type="ChEBI" id="CHEBI:15378"/>
        <dbReference type="ChEBI" id="CHEBI:57856"/>
        <dbReference type="ChEBI" id="CHEBI:59789"/>
        <dbReference type="ChEBI" id="CHEBI:74269"/>
        <dbReference type="ChEBI" id="CHEBI:74445"/>
        <dbReference type="EC" id="2.1.1.34"/>
    </reaction>
</comment>
<organism evidence="9 10">
    <name type="scientific">Ancylomarina longa</name>
    <dbReference type="NCBI Taxonomy" id="2487017"/>
    <lineage>
        <taxon>Bacteria</taxon>
        <taxon>Pseudomonadati</taxon>
        <taxon>Bacteroidota</taxon>
        <taxon>Bacteroidia</taxon>
        <taxon>Marinilabiliales</taxon>
        <taxon>Marinifilaceae</taxon>
        <taxon>Ancylomarina</taxon>
    </lineage>
</organism>